<proteinExistence type="predicted"/>
<name>A0A811URZ6_CERCA</name>
<gene>
    <name evidence="1" type="ORF">CCAP1982_LOCUS9014</name>
</gene>
<keyword evidence="2" id="KW-1185">Reference proteome</keyword>
<protein>
    <submittedName>
        <fullName evidence="1">(Mediterranean fruit fly) hypothetical protein</fullName>
    </submittedName>
</protein>
<organism evidence="1 2">
    <name type="scientific">Ceratitis capitata</name>
    <name type="common">Mediterranean fruit fly</name>
    <name type="synonym">Tephritis capitata</name>
    <dbReference type="NCBI Taxonomy" id="7213"/>
    <lineage>
        <taxon>Eukaryota</taxon>
        <taxon>Metazoa</taxon>
        <taxon>Ecdysozoa</taxon>
        <taxon>Arthropoda</taxon>
        <taxon>Hexapoda</taxon>
        <taxon>Insecta</taxon>
        <taxon>Pterygota</taxon>
        <taxon>Neoptera</taxon>
        <taxon>Endopterygota</taxon>
        <taxon>Diptera</taxon>
        <taxon>Brachycera</taxon>
        <taxon>Muscomorpha</taxon>
        <taxon>Tephritoidea</taxon>
        <taxon>Tephritidae</taxon>
        <taxon>Ceratitis</taxon>
        <taxon>Ceratitis</taxon>
    </lineage>
</organism>
<dbReference type="EMBL" id="CAJHJT010000012">
    <property type="protein sequence ID" value="CAD7000537.1"/>
    <property type="molecule type" value="Genomic_DNA"/>
</dbReference>
<evidence type="ECO:0000313" key="1">
    <source>
        <dbReference type="EMBL" id="CAD7000537.1"/>
    </source>
</evidence>
<sequence length="110" mass="12425">MKKSVGQSEMTNGKLSSLKIRELEKVAHNGARIQSMDSLQLQKANQITTTTKISHQHTVELCTQPTNPKIVCIFSLQQPPVSAISCWASSKPRLEIFIYFLLLCTCFYYC</sequence>
<comment type="caution">
    <text evidence="1">The sequence shown here is derived from an EMBL/GenBank/DDBJ whole genome shotgun (WGS) entry which is preliminary data.</text>
</comment>
<evidence type="ECO:0000313" key="2">
    <source>
        <dbReference type="Proteomes" id="UP000606786"/>
    </source>
</evidence>
<dbReference type="AlphaFoldDB" id="A0A811URZ6"/>
<dbReference type="Proteomes" id="UP000606786">
    <property type="component" value="Unassembled WGS sequence"/>
</dbReference>
<accession>A0A811URZ6</accession>
<reference evidence="1" key="1">
    <citation type="submission" date="2020-11" db="EMBL/GenBank/DDBJ databases">
        <authorList>
            <person name="Whitehead M."/>
        </authorList>
    </citation>
    <scope>NUCLEOTIDE SEQUENCE</scope>
    <source>
        <strain evidence="1">EGII</strain>
    </source>
</reference>